<accession>A0A8E2DIK0</accession>
<sequence>MAYEDAVVHLTMGAAASPGVSLRVGLQRARVMGQSQPAHAARRDSVRRTVSQTIQPAISPGFKLLANVPICPGRGRTRASHPTRLCRSTSDKHNRPPPSSPALDLASRTRNPASLLPAAPLLSPDHLVRVHVRVKQTSALPSPPPGHYATALGNTPLSLPDNTYHLAARGLFSYVQSPVGMMQHSSPCFAARCCLSGVHAWFQLTDFRRHIPISRSSIAAWPAIPVRARQLRGPPWVAGRPSSRGSQDPAVLRARATAL</sequence>
<keyword evidence="3" id="KW-1185">Reference proteome</keyword>
<proteinExistence type="predicted"/>
<evidence type="ECO:0000313" key="2">
    <source>
        <dbReference type="EMBL" id="OCH88076.1"/>
    </source>
</evidence>
<protein>
    <submittedName>
        <fullName evidence="2">Uncharacterized protein</fullName>
    </submittedName>
</protein>
<dbReference type="AlphaFoldDB" id="A0A8E2DIK0"/>
<feature type="region of interest" description="Disordered" evidence="1">
    <location>
        <begin position="73"/>
        <end position="106"/>
    </location>
</feature>
<name>A0A8E2DIK0_9APHY</name>
<organism evidence="2 3">
    <name type="scientific">Obba rivulosa</name>
    <dbReference type="NCBI Taxonomy" id="1052685"/>
    <lineage>
        <taxon>Eukaryota</taxon>
        <taxon>Fungi</taxon>
        <taxon>Dikarya</taxon>
        <taxon>Basidiomycota</taxon>
        <taxon>Agaricomycotina</taxon>
        <taxon>Agaricomycetes</taxon>
        <taxon>Polyporales</taxon>
        <taxon>Gelatoporiaceae</taxon>
        <taxon>Obba</taxon>
    </lineage>
</organism>
<evidence type="ECO:0000256" key="1">
    <source>
        <dbReference type="SAM" id="MobiDB-lite"/>
    </source>
</evidence>
<dbReference type="EMBL" id="KV722463">
    <property type="protein sequence ID" value="OCH88076.1"/>
    <property type="molecule type" value="Genomic_DNA"/>
</dbReference>
<evidence type="ECO:0000313" key="3">
    <source>
        <dbReference type="Proteomes" id="UP000250043"/>
    </source>
</evidence>
<dbReference type="Proteomes" id="UP000250043">
    <property type="component" value="Unassembled WGS sequence"/>
</dbReference>
<gene>
    <name evidence="2" type="ORF">OBBRIDRAFT_112874</name>
</gene>
<reference evidence="2 3" key="1">
    <citation type="submission" date="2016-07" db="EMBL/GenBank/DDBJ databases">
        <title>Draft genome of the white-rot fungus Obba rivulosa 3A-2.</title>
        <authorList>
            <consortium name="DOE Joint Genome Institute"/>
            <person name="Miettinen O."/>
            <person name="Riley R."/>
            <person name="Acob R."/>
            <person name="Barry K."/>
            <person name="Cullen D."/>
            <person name="De Vries R."/>
            <person name="Hainaut M."/>
            <person name="Hatakka A."/>
            <person name="Henrissat B."/>
            <person name="Hilden K."/>
            <person name="Kuo R."/>
            <person name="Labutti K."/>
            <person name="Lipzen A."/>
            <person name="Makela M.R."/>
            <person name="Sandor L."/>
            <person name="Spatafora J.W."/>
            <person name="Grigoriev I.V."/>
            <person name="Hibbett D.S."/>
        </authorList>
    </citation>
    <scope>NUCLEOTIDE SEQUENCE [LARGE SCALE GENOMIC DNA]</scope>
    <source>
        <strain evidence="2 3">3A-2</strain>
    </source>
</reference>